<dbReference type="HOGENOM" id="CLU_005533_1_0_1"/>
<dbReference type="PANTHER" id="PTHR43712">
    <property type="entry name" value="PUTATIVE (AFU_ORTHOLOGUE AFUA_4G14580)-RELATED"/>
    <property type="match status" value="1"/>
</dbReference>
<keyword evidence="3" id="KW-0949">S-adenosyl-L-methionine</keyword>
<keyword evidence="2" id="KW-0808">Transferase</keyword>
<name>M7SF52_EUTLA</name>
<dbReference type="PANTHER" id="PTHR43712:SF12">
    <property type="entry name" value="STERIGMATOCYSTIN 8-O-METHYLTRANSFERASE"/>
    <property type="match status" value="1"/>
</dbReference>
<dbReference type="Proteomes" id="UP000012174">
    <property type="component" value="Unassembled WGS sequence"/>
</dbReference>
<feature type="domain" description="O-methyltransferase C-terminal" evidence="4">
    <location>
        <begin position="149"/>
        <end position="298"/>
    </location>
</feature>
<dbReference type="GO" id="GO:0032259">
    <property type="term" value="P:methylation"/>
    <property type="evidence" value="ECO:0007669"/>
    <property type="project" value="UniProtKB-KW"/>
</dbReference>
<proteinExistence type="predicted"/>
<dbReference type="PROSITE" id="PS51683">
    <property type="entry name" value="SAM_OMT_II"/>
    <property type="match status" value="1"/>
</dbReference>
<evidence type="ECO:0000313" key="6">
    <source>
        <dbReference type="Proteomes" id="UP000012174"/>
    </source>
</evidence>
<dbReference type="eggNOG" id="KOG3178">
    <property type="taxonomic scope" value="Eukaryota"/>
</dbReference>
<dbReference type="GO" id="GO:0008171">
    <property type="term" value="F:O-methyltransferase activity"/>
    <property type="evidence" value="ECO:0007669"/>
    <property type="project" value="InterPro"/>
</dbReference>
<dbReference type="Pfam" id="PF00891">
    <property type="entry name" value="Methyltransf_2"/>
    <property type="match status" value="1"/>
</dbReference>
<dbReference type="InterPro" id="IPR016461">
    <property type="entry name" value="COMT-like"/>
</dbReference>
<evidence type="ECO:0000259" key="4">
    <source>
        <dbReference type="Pfam" id="PF00891"/>
    </source>
</evidence>
<gene>
    <name evidence="5" type="ORF">UCREL1_10272</name>
</gene>
<organism evidence="5 6">
    <name type="scientific">Eutypa lata (strain UCR-EL1)</name>
    <name type="common">Grapevine dieback disease fungus</name>
    <name type="synonym">Eutypa armeniacae</name>
    <dbReference type="NCBI Taxonomy" id="1287681"/>
    <lineage>
        <taxon>Eukaryota</taxon>
        <taxon>Fungi</taxon>
        <taxon>Dikarya</taxon>
        <taxon>Ascomycota</taxon>
        <taxon>Pezizomycotina</taxon>
        <taxon>Sordariomycetes</taxon>
        <taxon>Xylariomycetidae</taxon>
        <taxon>Xylariales</taxon>
        <taxon>Diatrypaceae</taxon>
        <taxon>Eutypa</taxon>
    </lineage>
</organism>
<dbReference type="SUPFAM" id="SSF53335">
    <property type="entry name" value="S-adenosyl-L-methionine-dependent methyltransferases"/>
    <property type="match status" value="1"/>
</dbReference>
<dbReference type="EMBL" id="KB707371">
    <property type="protein sequence ID" value="EMR62802.1"/>
    <property type="molecule type" value="Genomic_DNA"/>
</dbReference>
<accession>M7SF52</accession>
<evidence type="ECO:0000256" key="3">
    <source>
        <dbReference type="ARBA" id="ARBA00022691"/>
    </source>
</evidence>
<dbReference type="AlphaFoldDB" id="M7SF52"/>
<dbReference type="InterPro" id="IPR029063">
    <property type="entry name" value="SAM-dependent_MTases_sf"/>
</dbReference>
<reference evidence="6" key="1">
    <citation type="journal article" date="2013" name="Genome Announc.">
        <title>Draft genome sequence of the grapevine dieback fungus Eutypa lata UCR-EL1.</title>
        <authorList>
            <person name="Blanco-Ulate B."/>
            <person name="Rolshausen P.E."/>
            <person name="Cantu D."/>
        </authorList>
    </citation>
    <scope>NUCLEOTIDE SEQUENCE [LARGE SCALE GENOMIC DNA]</scope>
    <source>
        <strain evidence="6">UCR-EL1</strain>
    </source>
</reference>
<evidence type="ECO:0000313" key="5">
    <source>
        <dbReference type="EMBL" id="EMR62802.1"/>
    </source>
</evidence>
<keyword evidence="6" id="KW-1185">Reference proteome</keyword>
<dbReference type="OrthoDB" id="2410195at2759"/>
<dbReference type="Gene3D" id="3.40.50.150">
    <property type="entry name" value="Vaccinia Virus protein VP39"/>
    <property type="match status" value="1"/>
</dbReference>
<protein>
    <submittedName>
        <fullName evidence="5">Putative o-protein</fullName>
    </submittedName>
</protein>
<keyword evidence="1" id="KW-0489">Methyltransferase</keyword>
<sequence>MGDSRSLAELDESDLRRIVRSAISLKVFEEHPTGYVRHNAVSAALVTPSAHDAVGFFVQEFTPAALKLPETLKRFPGSQKAPEAAIAVANGSTGNQDIFSAISHDAGRVERFGNAMSFNTTILETSADDLVDNAPWSPARSTQCPCPKILVDVGGSRGKLCEAFLRKYPGIDMAIVEDLPEVTKKNLESQAPEDVGDRIKYQSYDFFTDQIVKNADVYVFRTVIHDWPDSYAIRILRNQIPALKTGARILINDICIRPHEGFNSWISQTQCALDLFVKMGLNAKERTRLDWEALLKEADTRFALEDIVTPAQSVLSIIQIVWRG</sequence>
<dbReference type="OMA" id="NDICIRP"/>
<evidence type="ECO:0000256" key="1">
    <source>
        <dbReference type="ARBA" id="ARBA00022603"/>
    </source>
</evidence>
<dbReference type="KEGG" id="ela:UCREL1_10272"/>
<dbReference type="InterPro" id="IPR001077">
    <property type="entry name" value="COMT_C"/>
</dbReference>
<evidence type="ECO:0000256" key="2">
    <source>
        <dbReference type="ARBA" id="ARBA00022679"/>
    </source>
</evidence>